<reference evidence="3" key="1">
    <citation type="submission" date="2020-05" db="EMBL/GenBank/DDBJ databases">
        <authorList>
            <person name="Chiriac C."/>
            <person name="Salcher M."/>
            <person name="Ghai R."/>
            <person name="Kavagutti S V."/>
        </authorList>
    </citation>
    <scope>NUCLEOTIDE SEQUENCE</scope>
</reference>
<sequence length="428" mass="47861">MPNPLEGVDTSNDPYVIVSSDTHAGLQVGEYREYLDSQFHPQFDEWVLERHNHRRLVEEMNGEYVAKWEGENEEGLRGAFDPVIRDKALDADGIAGEVIFADGDSVTGQESPPFGAGLAAGQITDPALAFAGARAHNRWLEEFCATNPNRRAGVALVPIIHDIEESVKEIQALAGKPGIKGVMVPTMWHDKPSYGHPSYDPIWAACEEAGLVVHTHSGEGDWDSYNDNIAQFVLEVPFWTHRILWQLLLSGKFDKFPGLRYAVVECGSYWLGDLLWKADTTFGANGKVKKLNSRTKGLMKRLPSEYLGENVFIGASTMSREEIRRRHVNGIDALMWGTDYPHPEGSWPNTVERLETDFQKVSIEDTRLLLGLNAVKCYNLDLAALTKIAQDVGPTPEKLNQDPSLRTAPGAIREARWWFDDYGMEWPG</sequence>
<dbReference type="Gene3D" id="3.20.20.140">
    <property type="entry name" value="Metal-dependent hydrolases"/>
    <property type="match status" value="1"/>
</dbReference>
<accession>A0A6J6XSY2</accession>
<dbReference type="EMBL" id="CAFAAQ010000024">
    <property type="protein sequence ID" value="CAB4798913.1"/>
    <property type="molecule type" value="Genomic_DNA"/>
</dbReference>
<dbReference type="SUPFAM" id="SSF51556">
    <property type="entry name" value="Metallo-dependent hydrolases"/>
    <property type="match status" value="1"/>
</dbReference>
<proteinExistence type="predicted"/>
<organism evidence="3">
    <name type="scientific">freshwater metagenome</name>
    <dbReference type="NCBI Taxonomy" id="449393"/>
    <lineage>
        <taxon>unclassified sequences</taxon>
        <taxon>metagenomes</taxon>
        <taxon>ecological metagenomes</taxon>
    </lineage>
</organism>
<gene>
    <name evidence="3" type="ORF">UFOPK3046_00439</name>
</gene>
<dbReference type="GO" id="GO:0019748">
    <property type="term" value="P:secondary metabolic process"/>
    <property type="evidence" value="ECO:0007669"/>
    <property type="project" value="TreeGrafter"/>
</dbReference>
<dbReference type="GO" id="GO:0016787">
    <property type="term" value="F:hydrolase activity"/>
    <property type="evidence" value="ECO:0007669"/>
    <property type="project" value="InterPro"/>
</dbReference>
<name>A0A6J6XSY2_9ZZZZ</name>
<keyword evidence="1" id="KW-0456">Lyase</keyword>
<protein>
    <submittedName>
        <fullName evidence="3">Unannotated protein</fullName>
    </submittedName>
</protein>
<dbReference type="InterPro" id="IPR006680">
    <property type="entry name" value="Amidohydro-rel"/>
</dbReference>
<evidence type="ECO:0000259" key="2">
    <source>
        <dbReference type="Pfam" id="PF04909"/>
    </source>
</evidence>
<dbReference type="GO" id="GO:0005737">
    <property type="term" value="C:cytoplasm"/>
    <property type="evidence" value="ECO:0007669"/>
    <property type="project" value="TreeGrafter"/>
</dbReference>
<evidence type="ECO:0000313" key="3">
    <source>
        <dbReference type="EMBL" id="CAB4798913.1"/>
    </source>
</evidence>
<feature type="domain" description="Amidohydrolase-related" evidence="2">
    <location>
        <begin position="114"/>
        <end position="380"/>
    </location>
</feature>
<dbReference type="PANTHER" id="PTHR21240">
    <property type="entry name" value="2-AMINO-3-CARBOXYLMUCONATE-6-SEMIALDEHYDE DECARBOXYLASE"/>
    <property type="match status" value="1"/>
</dbReference>
<dbReference type="PANTHER" id="PTHR21240:SF28">
    <property type="entry name" value="ISO-OROTATE DECARBOXYLASE (EUROFUNG)"/>
    <property type="match status" value="1"/>
</dbReference>
<dbReference type="InterPro" id="IPR032465">
    <property type="entry name" value="ACMSD"/>
</dbReference>
<dbReference type="InterPro" id="IPR032466">
    <property type="entry name" value="Metal_Hydrolase"/>
</dbReference>
<dbReference type="AlphaFoldDB" id="A0A6J6XSY2"/>
<evidence type="ECO:0000256" key="1">
    <source>
        <dbReference type="ARBA" id="ARBA00023239"/>
    </source>
</evidence>
<dbReference type="Pfam" id="PF04909">
    <property type="entry name" value="Amidohydro_2"/>
    <property type="match status" value="1"/>
</dbReference>
<dbReference type="GO" id="GO:0016831">
    <property type="term" value="F:carboxy-lyase activity"/>
    <property type="evidence" value="ECO:0007669"/>
    <property type="project" value="InterPro"/>
</dbReference>